<sequence>MSGHTLKMSRYLLILVNTAFLLLTSLAVVLYCFMYLLLFTAAIRLRYTHPDVPRPYRVPGGRNWGLWLVAGIGFMTSLACLFIGLIPPGHMAENIYAPSMIGALILMILIPLGWYRYRRQIVPA</sequence>
<dbReference type="EMBL" id="CP127526">
    <property type="protein sequence ID" value="XRI73037.1"/>
    <property type="molecule type" value="Genomic_DNA"/>
</dbReference>
<name>A0ACD5HDM2_9PROT</name>
<protein>
    <submittedName>
        <fullName evidence="1">Amino acid permease</fullName>
    </submittedName>
</protein>
<accession>A0ACD5HDM2</accession>
<proteinExistence type="predicted"/>
<reference evidence="1 2" key="1">
    <citation type="journal article" date="2021" name="ISME J.">
        <title>Genomic evolution of the class Acidithiobacillia: deep-branching Proteobacteria living in extreme acidic conditions.</title>
        <authorList>
            <person name="Moya-Beltran A."/>
            <person name="Beard S."/>
            <person name="Rojas-Villalobos C."/>
            <person name="Issotta F."/>
            <person name="Gallardo Y."/>
            <person name="Ulloa R."/>
            <person name="Giaveno A."/>
            <person name="Degli Esposti M."/>
            <person name="Johnson D.B."/>
            <person name="Quatrini R."/>
        </authorList>
    </citation>
    <scope>NUCLEOTIDE SEQUENCE [LARGE SCALE GENOMIC DNA]</scope>
    <source>
        <strain evidence="1 2">GG1-14</strain>
    </source>
</reference>
<evidence type="ECO:0000313" key="2">
    <source>
        <dbReference type="Proteomes" id="UP001195965"/>
    </source>
</evidence>
<evidence type="ECO:0000313" key="1">
    <source>
        <dbReference type="EMBL" id="XRI73037.1"/>
    </source>
</evidence>
<organism evidence="1 2">
    <name type="scientific">Acidithiobacillus montserratensis</name>
    <dbReference type="NCBI Taxonomy" id="2729135"/>
    <lineage>
        <taxon>Bacteria</taxon>
        <taxon>Pseudomonadati</taxon>
        <taxon>Pseudomonadota</taxon>
        <taxon>Acidithiobacillia</taxon>
        <taxon>Acidithiobacillales</taxon>
        <taxon>Acidithiobacillaceae</taxon>
        <taxon>Acidithiobacillus</taxon>
    </lineage>
</organism>
<dbReference type="Proteomes" id="UP001195965">
    <property type="component" value="Chromosome"/>
</dbReference>
<gene>
    <name evidence="1" type="ORF">HHS34_011365</name>
</gene>
<keyword evidence="2" id="KW-1185">Reference proteome</keyword>